<feature type="transmembrane region" description="Helical" evidence="12">
    <location>
        <begin position="45"/>
        <end position="64"/>
    </location>
</feature>
<keyword evidence="9" id="KW-0406">Ion transport</keyword>
<dbReference type="AlphaFoldDB" id="A0AAW1P7E9"/>
<dbReference type="Proteomes" id="UP001489004">
    <property type="component" value="Unassembled WGS sequence"/>
</dbReference>
<evidence type="ECO:0000256" key="9">
    <source>
        <dbReference type="ARBA" id="ARBA00023065"/>
    </source>
</evidence>
<comment type="similarity">
    <text evidence="2">Belongs to the TMEM38 family.</text>
</comment>
<gene>
    <name evidence="13" type="ORF">WJX72_011360</name>
</gene>
<keyword evidence="8 12" id="KW-1133">Transmembrane helix</keyword>
<sequence>MSKADVLGVFNQLAGFYDSLPFEWLLVGHCLLVSSWFTRLKDRFLLCYWVGLLAAFGGGVVSALLLQDPAKAPIALFADNKVGVIWTTCWWLITFFPYNLVERTHQLLPVRLVTKASLNILRAGVMASRIDLVVAKFPGVVAAPLVVGTIAASGGKFTIDGVLAVCGELTGAPGEAVVPGFAFRSGFLGSVIYYGAVYVLGSLSRAEAKALIITLFVAHGVFADIVGQPLDYTSNCHKPPLNHTAVVCGD</sequence>
<reference evidence="13 14" key="1">
    <citation type="journal article" date="2024" name="Nat. Commun.">
        <title>Phylogenomics reveals the evolutionary origins of lichenization in chlorophyte algae.</title>
        <authorList>
            <person name="Puginier C."/>
            <person name="Libourel C."/>
            <person name="Otte J."/>
            <person name="Skaloud P."/>
            <person name="Haon M."/>
            <person name="Grisel S."/>
            <person name="Petersen M."/>
            <person name="Berrin J.G."/>
            <person name="Delaux P.M."/>
            <person name="Dal Grande F."/>
            <person name="Keller J."/>
        </authorList>
    </citation>
    <scope>NUCLEOTIDE SEQUENCE [LARGE SCALE GENOMIC DNA]</scope>
    <source>
        <strain evidence="13 14">SAG 2043</strain>
    </source>
</reference>
<evidence type="ECO:0000256" key="6">
    <source>
        <dbReference type="ARBA" id="ARBA00022826"/>
    </source>
</evidence>
<evidence type="ECO:0000256" key="7">
    <source>
        <dbReference type="ARBA" id="ARBA00022958"/>
    </source>
</evidence>
<feature type="transmembrane region" description="Helical" evidence="12">
    <location>
        <begin position="84"/>
        <end position="101"/>
    </location>
</feature>
<evidence type="ECO:0000256" key="8">
    <source>
        <dbReference type="ARBA" id="ARBA00022989"/>
    </source>
</evidence>
<evidence type="ECO:0000256" key="2">
    <source>
        <dbReference type="ARBA" id="ARBA00005766"/>
    </source>
</evidence>
<evidence type="ECO:0000256" key="4">
    <source>
        <dbReference type="ARBA" id="ARBA00022538"/>
    </source>
</evidence>
<evidence type="ECO:0000313" key="13">
    <source>
        <dbReference type="EMBL" id="KAK9804406.1"/>
    </source>
</evidence>
<keyword evidence="14" id="KW-1185">Reference proteome</keyword>
<evidence type="ECO:0000256" key="10">
    <source>
        <dbReference type="ARBA" id="ARBA00023136"/>
    </source>
</evidence>
<dbReference type="InterPro" id="IPR007866">
    <property type="entry name" value="TRIC_channel"/>
</dbReference>
<evidence type="ECO:0000256" key="3">
    <source>
        <dbReference type="ARBA" id="ARBA00022448"/>
    </source>
</evidence>
<feature type="transmembrane region" description="Helical" evidence="12">
    <location>
        <begin position="20"/>
        <end position="38"/>
    </location>
</feature>
<accession>A0AAW1P7E9</accession>
<comment type="subcellular location">
    <subcellularLocation>
        <location evidence="1">Endomembrane system</location>
        <topology evidence="1">Multi-pass membrane protein</topology>
    </subcellularLocation>
</comment>
<dbReference type="GO" id="GO:0005267">
    <property type="term" value="F:potassium channel activity"/>
    <property type="evidence" value="ECO:0007669"/>
    <property type="project" value="UniProtKB-KW"/>
</dbReference>
<dbReference type="Pfam" id="PF05197">
    <property type="entry name" value="TRIC"/>
    <property type="match status" value="1"/>
</dbReference>
<evidence type="ECO:0000256" key="12">
    <source>
        <dbReference type="SAM" id="Phobius"/>
    </source>
</evidence>
<evidence type="ECO:0000256" key="11">
    <source>
        <dbReference type="ARBA" id="ARBA00023303"/>
    </source>
</evidence>
<evidence type="ECO:0000313" key="14">
    <source>
        <dbReference type="Proteomes" id="UP001489004"/>
    </source>
</evidence>
<dbReference type="EMBL" id="JALJOR010000018">
    <property type="protein sequence ID" value="KAK9804406.1"/>
    <property type="molecule type" value="Genomic_DNA"/>
</dbReference>
<name>A0AAW1P7E9_9CHLO</name>
<keyword evidence="10 12" id="KW-0472">Membrane</keyword>
<organism evidence="13 14">
    <name type="scientific">[Myrmecia] bisecta</name>
    <dbReference type="NCBI Taxonomy" id="41462"/>
    <lineage>
        <taxon>Eukaryota</taxon>
        <taxon>Viridiplantae</taxon>
        <taxon>Chlorophyta</taxon>
        <taxon>core chlorophytes</taxon>
        <taxon>Trebouxiophyceae</taxon>
        <taxon>Trebouxiales</taxon>
        <taxon>Trebouxiaceae</taxon>
        <taxon>Myrmecia</taxon>
    </lineage>
</organism>
<dbReference type="GO" id="GO:0012505">
    <property type="term" value="C:endomembrane system"/>
    <property type="evidence" value="ECO:0007669"/>
    <property type="project" value="UniProtKB-SubCell"/>
</dbReference>
<dbReference type="GO" id="GO:0042802">
    <property type="term" value="F:identical protein binding"/>
    <property type="evidence" value="ECO:0007669"/>
    <property type="project" value="InterPro"/>
</dbReference>
<keyword evidence="11" id="KW-0407">Ion channel</keyword>
<keyword evidence="7" id="KW-0630">Potassium</keyword>
<evidence type="ECO:0000256" key="1">
    <source>
        <dbReference type="ARBA" id="ARBA00004127"/>
    </source>
</evidence>
<keyword evidence="5 12" id="KW-0812">Transmembrane</keyword>
<evidence type="ECO:0000256" key="5">
    <source>
        <dbReference type="ARBA" id="ARBA00022692"/>
    </source>
</evidence>
<keyword evidence="4" id="KW-0633">Potassium transport</keyword>
<proteinExistence type="inferred from homology"/>
<keyword evidence="3" id="KW-0813">Transport</keyword>
<dbReference type="PANTHER" id="PTHR12454:SF11">
    <property type="entry name" value="GH25683P"/>
    <property type="match status" value="1"/>
</dbReference>
<dbReference type="PANTHER" id="PTHR12454">
    <property type="entry name" value="TRIMERIC INTRACELLULAR CATION CHANNEL"/>
    <property type="match status" value="1"/>
</dbReference>
<keyword evidence="6" id="KW-0631">Potassium channel</keyword>
<protein>
    <submittedName>
        <fullName evidence="13">Uncharacterized protein</fullName>
    </submittedName>
</protein>
<comment type="caution">
    <text evidence="13">The sequence shown here is derived from an EMBL/GenBank/DDBJ whole genome shotgun (WGS) entry which is preliminary data.</text>
</comment>
<dbReference type="GO" id="GO:0016020">
    <property type="term" value="C:membrane"/>
    <property type="evidence" value="ECO:0007669"/>
    <property type="project" value="InterPro"/>
</dbReference>